<comment type="caution">
    <text evidence="2">The sequence shown here is derived from an EMBL/GenBank/DDBJ whole genome shotgun (WGS) entry which is preliminary data.</text>
</comment>
<proteinExistence type="predicted"/>
<evidence type="ECO:0000313" key="2">
    <source>
        <dbReference type="EMBL" id="KAF6205780.1"/>
    </source>
</evidence>
<reference evidence="2" key="1">
    <citation type="journal article" date="2021" name="Mol. Ecol. Resour.">
        <title>Apolygus lucorum genome provides insights into omnivorousness and mesophyll feeding.</title>
        <authorList>
            <person name="Liu Y."/>
            <person name="Liu H."/>
            <person name="Wang H."/>
            <person name="Huang T."/>
            <person name="Liu B."/>
            <person name="Yang B."/>
            <person name="Yin L."/>
            <person name="Li B."/>
            <person name="Zhang Y."/>
            <person name="Zhang S."/>
            <person name="Jiang F."/>
            <person name="Zhang X."/>
            <person name="Ren Y."/>
            <person name="Wang B."/>
            <person name="Wang S."/>
            <person name="Lu Y."/>
            <person name="Wu K."/>
            <person name="Fan W."/>
            <person name="Wang G."/>
        </authorList>
    </citation>
    <scope>NUCLEOTIDE SEQUENCE</scope>
    <source>
        <strain evidence="2">12Hb</strain>
    </source>
</reference>
<name>A0A8S9X9K8_APOLU</name>
<evidence type="ECO:0000313" key="3">
    <source>
        <dbReference type="Proteomes" id="UP000466442"/>
    </source>
</evidence>
<keyword evidence="3" id="KW-1185">Reference proteome</keyword>
<protein>
    <recommendedName>
        <fullName evidence="4">Mos1 transposase HTH domain-containing protein</fullName>
    </recommendedName>
</protein>
<accession>A0A8S9X9K8</accession>
<organism evidence="2 3">
    <name type="scientific">Apolygus lucorum</name>
    <name type="common">Small green plant bug</name>
    <name type="synonym">Lygocoris lucorum</name>
    <dbReference type="NCBI Taxonomy" id="248454"/>
    <lineage>
        <taxon>Eukaryota</taxon>
        <taxon>Metazoa</taxon>
        <taxon>Ecdysozoa</taxon>
        <taxon>Arthropoda</taxon>
        <taxon>Hexapoda</taxon>
        <taxon>Insecta</taxon>
        <taxon>Pterygota</taxon>
        <taxon>Neoptera</taxon>
        <taxon>Paraneoptera</taxon>
        <taxon>Hemiptera</taxon>
        <taxon>Heteroptera</taxon>
        <taxon>Panheteroptera</taxon>
        <taxon>Cimicomorpha</taxon>
        <taxon>Miridae</taxon>
        <taxon>Mirini</taxon>
        <taxon>Apolygus</taxon>
    </lineage>
</organism>
<sequence>MGVTRDVPVYLVGHCGHCRRGETSGNPLKTGIGNMKKTQVYDWHKTFLRGRETVENEPHAGRRCTHQRQNTPLSREGPLHSVLGFQRD</sequence>
<dbReference type="AlphaFoldDB" id="A0A8S9X9K8"/>
<evidence type="ECO:0008006" key="4">
    <source>
        <dbReference type="Google" id="ProtNLM"/>
    </source>
</evidence>
<dbReference type="Proteomes" id="UP000466442">
    <property type="component" value="Linkage Group LG9"/>
</dbReference>
<dbReference type="EMBL" id="WIXP02000009">
    <property type="protein sequence ID" value="KAF6205780.1"/>
    <property type="molecule type" value="Genomic_DNA"/>
</dbReference>
<feature type="region of interest" description="Disordered" evidence="1">
    <location>
        <begin position="53"/>
        <end position="88"/>
    </location>
</feature>
<dbReference type="OrthoDB" id="7533300at2759"/>
<evidence type="ECO:0000256" key="1">
    <source>
        <dbReference type="SAM" id="MobiDB-lite"/>
    </source>
</evidence>
<gene>
    <name evidence="2" type="ORF">GE061_019954</name>
</gene>